<proteinExistence type="predicted"/>
<keyword evidence="2" id="KW-1185">Reference proteome</keyword>
<reference evidence="1 2" key="1">
    <citation type="journal article" date="2023" name="Microb. Genom.">
        <title>Mesoterricola silvestris gen. nov., sp. nov., Mesoterricola sediminis sp. nov., Geothrix oryzae sp. nov., Geothrix edaphica sp. nov., Geothrix rubra sp. nov., and Geothrix limicola sp. nov., six novel members of Acidobacteriota isolated from soils.</title>
        <authorList>
            <person name="Weisberg A.J."/>
            <person name="Pearce E."/>
            <person name="Kramer C.G."/>
            <person name="Chang J.H."/>
            <person name="Clarke C.R."/>
        </authorList>
    </citation>
    <scope>NUCLEOTIDE SEQUENCE [LARGE SCALE GENOMIC DNA]</scope>
    <source>
        <strain evidence="1 2">NE20-4-1</strain>
    </source>
</reference>
<organism evidence="1 2">
    <name type="scientific">Streptomyces caniscabiei</name>
    <dbReference type="NCBI Taxonomy" id="2746961"/>
    <lineage>
        <taxon>Bacteria</taxon>
        <taxon>Bacillati</taxon>
        <taxon>Actinomycetota</taxon>
        <taxon>Actinomycetes</taxon>
        <taxon>Kitasatosporales</taxon>
        <taxon>Streptomycetaceae</taxon>
        <taxon>Streptomyces</taxon>
    </lineage>
</organism>
<accession>A0ABU4MVL3</accession>
<evidence type="ECO:0000313" key="1">
    <source>
        <dbReference type="EMBL" id="MDX3041258.1"/>
    </source>
</evidence>
<gene>
    <name evidence="1" type="ORF">PV383_29300</name>
</gene>
<evidence type="ECO:0000313" key="2">
    <source>
        <dbReference type="Proteomes" id="UP001282474"/>
    </source>
</evidence>
<dbReference type="EMBL" id="JARAWJ010000025">
    <property type="protein sequence ID" value="MDX3041258.1"/>
    <property type="molecule type" value="Genomic_DNA"/>
</dbReference>
<dbReference type="RefSeq" id="WP_267887674.1">
    <property type="nucleotide sequence ID" value="NZ_JABXWF010000016.1"/>
</dbReference>
<comment type="caution">
    <text evidence="1">The sequence shown here is derived from an EMBL/GenBank/DDBJ whole genome shotgun (WGS) entry which is preliminary data.</text>
</comment>
<name>A0ABU4MVL3_9ACTN</name>
<sequence>MRRASLTLPSADAELVRRELDPLLRPYGETREGYRWEPAAA</sequence>
<dbReference type="Proteomes" id="UP001282474">
    <property type="component" value="Unassembled WGS sequence"/>
</dbReference>
<protein>
    <submittedName>
        <fullName evidence="1">Uncharacterized protein</fullName>
    </submittedName>
</protein>